<evidence type="ECO:0000313" key="2">
    <source>
        <dbReference type="Proteomes" id="UP000285961"/>
    </source>
</evidence>
<protein>
    <submittedName>
        <fullName evidence="1">Uncharacterized protein</fullName>
    </submittedName>
</protein>
<dbReference type="Proteomes" id="UP000285961">
    <property type="component" value="Unassembled WGS sequence"/>
</dbReference>
<sequence length="100" mass="11638">MCVIDGKLTVRVQRKVPNDLSRIIELIEPYRKRLEIVVESAFNWYWLVDGLREAGFSPFVLLLLLATDRSIRYLNIRVIRKRPFMRLSLNSVGANLFACA</sequence>
<organism evidence="1 2">
    <name type="scientific">Candidatus Abyssobacteria bacterium SURF_17</name>
    <dbReference type="NCBI Taxonomy" id="2093361"/>
    <lineage>
        <taxon>Bacteria</taxon>
        <taxon>Pseudomonadati</taxon>
        <taxon>Candidatus Hydrogenedentota</taxon>
        <taxon>Candidatus Abyssobacteria</taxon>
    </lineage>
</organism>
<reference evidence="1 2" key="1">
    <citation type="journal article" date="2017" name="ISME J.">
        <title>Energy and carbon metabolisms in a deep terrestrial subsurface fluid microbial community.</title>
        <authorList>
            <person name="Momper L."/>
            <person name="Jungbluth S.P."/>
            <person name="Lee M.D."/>
            <person name="Amend J.P."/>
        </authorList>
    </citation>
    <scope>NUCLEOTIDE SEQUENCE [LARGE SCALE GENOMIC DNA]</scope>
    <source>
        <strain evidence="1">SURF_17</strain>
    </source>
</reference>
<dbReference type="EMBL" id="QZKI01000104">
    <property type="protein sequence ID" value="RJP67396.1"/>
    <property type="molecule type" value="Genomic_DNA"/>
</dbReference>
<accession>A0A419ETT6</accession>
<dbReference type="AlphaFoldDB" id="A0A419ETT6"/>
<name>A0A419ETT6_9BACT</name>
<comment type="caution">
    <text evidence="1">The sequence shown here is derived from an EMBL/GenBank/DDBJ whole genome shotgun (WGS) entry which is preliminary data.</text>
</comment>
<evidence type="ECO:0000313" key="1">
    <source>
        <dbReference type="EMBL" id="RJP67396.1"/>
    </source>
</evidence>
<proteinExistence type="predicted"/>
<gene>
    <name evidence="1" type="ORF">C4532_14610</name>
</gene>